<keyword evidence="2" id="KW-1185">Reference proteome</keyword>
<gene>
    <name evidence="1" type="ORF">SAMN05216516_1236</name>
</gene>
<sequence>MSDLTRVKEQEVMDMVGVRSRMTIYKYTKCYNFPKPITMYPKQYLRADVEYWILNGGINQRSS</sequence>
<dbReference type="AlphaFoldDB" id="A0A1I5BV69"/>
<dbReference type="STRING" id="1367852.SAMN05216516_1236"/>
<dbReference type="RefSeq" id="WP_092880318.1">
    <property type="nucleotide sequence ID" value="NZ_FOVC01000023.1"/>
</dbReference>
<dbReference type="Proteomes" id="UP000242222">
    <property type="component" value="Unassembled WGS sequence"/>
</dbReference>
<name>A0A1I5BV69_9GAMM</name>
<dbReference type="EMBL" id="FOVC01000023">
    <property type="protein sequence ID" value="SFN78577.1"/>
    <property type="molecule type" value="Genomic_DNA"/>
</dbReference>
<proteinExistence type="predicted"/>
<reference evidence="2" key="1">
    <citation type="submission" date="2016-10" db="EMBL/GenBank/DDBJ databases">
        <authorList>
            <person name="Varghese N."/>
            <person name="Submissions S."/>
        </authorList>
    </citation>
    <scope>NUCLEOTIDE SEQUENCE [LARGE SCALE GENOMIC DNA]</scope>
    <source>
        <strain evidence="2">N6PO6</strain>
    </source>
</reference>
<evidence type="ECO:0000313" key="1">
    <source>
        <dbReference type="EMBL" id="SFN78577.1"/>
    </source>
</evidence>
<dbReference type="OrthoDB" id="6465493at2"/>
<protein>
    <submittedName>
        <fullName evidence="1">Prophage CP4-57 regulatory protein (AlpA)</fullName>
    </submittedName>
</protein>
<organism evidence="1 2">
    <name type="scientific">Izhakiella capsodis</name>
    <dbReference type="NCBI Taxonomy" id="1367852"/>
    <lineage>
        <taxon>Bacteria</taxon>
        <taxon>Pseudomonadati</taxon>
        <taxon>Pseudomonadota</taxon>
        <taxon>Gammaproteobacteria</taxon>
        <taxon>Enterobacterales</taxon>
        <taxon>Erwiniaceae</taxon>
        <taxon>Izhakiella</taxon>
    </lineage>
</organism>
<accession>A0A1I5BV69</accession>
<evidence type="ECO:0000313" key="2">
    <source>
        <dbReference type="Proteomes" id="UP000242222"/>
    </source>
</evidence>